<keyword evidence="2" id="KW-0812">Transmembrane</keyword>
<proteinExistence type="predicted"/>
<evidence type="ECO:0000256" key="2">
    <source>
        <dbReference type="SAM" id="Phobius"/>
    </source>
</evidence>
<feature type="transmembrane region" description="Helical" evidence="2">
    <location>
        <begin position="20"/>
        <end position="43"/>
    </location>
</feature>
<keyword evidence="2" id="KW-0472">Membrane</keyword>
<sequence length="143" mass="15658">MDPFALLFFILPMGPTCLLLSPFSILAVGLLVISLVLLTLPFSHSVRRGAHSRVAPRCRHRHWRHHGQHPRGLQPPVQRRRGGGDESLAAPSTQARLSALGTGVAMTRTMGDIHHGCSRAQPGRRWSRETAWSTAAAMVVATF</sequence>
<organism evidence="3">
    <name type="scientific">Arundo donax</name>
    <name type="common">Giant reed</name>
    <name type="synonym">Donax arundinaceus</name>
    <dbReference type="NCBI Taxonomy" id="35708"/>
    <lineage>
        <taxon>Eukaryota</taxon>
        <taxon>Viridiplantae</taxon>
        <taxon>Streptophyta</taxon>
        <taxon>Embryophyta</taxon>
        <taxon>Tracheophyta</taxon>
        <taxon>Spermatophyta</taxon>
        <taxon>Magnoliopsida</taxon>
        <taxon>Liliopsida</taxon>
        <taxon>Poales</taxon>
        <taxon>Poaceae</taxon>
        <taxon>PACMAD clade</taxon>
        <taxon>Arundinoideae</taxon>
        <taxon>Arundineae</taxon>
        <taxon>Arundo</taxon>
    </lineage>
</organism>
<evidence type="ECO:0000256" key="1">
    <source>
        <dbReference type="SAM" id="MobiDB-lite"/>
    </source>
</evidence>
<dbReference type="AlphaFoldDB" id="A0A0A8YFB7"/>
<feature type="region of interest" description="Disordered" evidence="1">
    <location>
        <begin position="58"/>
        <end position="92"/>
    </location>
</feature>
<evidence type="ECO:0000313" key="3">
    <source>
        <dbReference type="EMBL" id="JAD23960.1"/>
    </source>
</evidence>
<protein>
    <submittedName>
        <fullName evidence="3">Uncharacterized protein</fullName>
    </submittedName>
</protein>
<feature type="compositionally biased region" description="Basic residues" evidence="1">
    <location>
        <begin position="58"/>
        <end position="69"/>
    </location>
</feature>
<reference evidence="3" key="2">
    <citation type="journal article" date="2015" name="Data Brief">
        <title>Shoot transcriptome of the giant reed, Arundo donax.</title>
        <authorList>
            <person name="Barrero R.A."/>
            <person name="Guerrero F.D."/>
            <person name="Moolhuijzen P."/>
            <person name="Goolsby J.A."/>
            <person name="Tidwell J."/>
            <person name="Bellgard S.E."/>
            <person name="Bellgard M.I."/>
        </authorList>
    </citation>
    <scope>NUCLEOTIDE SEQUENCE</scope>
    <source>
        <tissue evidence="3">Shoot tissue taken approximately 20 cm above the soil surface</tissue>
    </source>
</reference>
<name>A0A0A8YFB7_ARUDO</name>
<dbReference type="EMBL" id="GBRH01273935">
    <property type="protein sequence ID" value="JAD23960.1"/>
    <property type="molecule type" value="Transcribed_RNA"/>
</dbReference>
<reference evidence="3" key="1">
    <citation type="submission" date="2014-09" db="EMBL/GenBank/DDBJ databases">
        <authorList>
            <person name="Magalhaes I.L.F."/>
            <person name="Oliveira U."/>
            <person name="Santos F.R."/>
            <person name="Vidigal T.H.D.A."/>
            <person name="Brescovit A.D."/>
            <person name="Santos A.J."/>
        </authorList>
    </citation>
    <scope>NUCLEOTIDE SEQUENCE</scope>
    <source>
        <tissue evidence="3">Shoot tissue taken approximately 20 cm above the soil surface</tissue>
    </source>
</reference>
<accession>A0A0A8YFB7</accession>
<keyword evidence="2" id="KW-1133">Transmembrane helix</keyword>